<name>A0A6A6S3R1_9PLEO</name>
<feature type="region of interest" description="Disordered" evidence="5">
    <location>
        <begin position="1"/>
        <end position="59"/>
    </location>
</feature>
<evidence type="ECO:0000256" key="5">
    <source>
        <dbReference type="SAM" id="MobiDB-lite"/>
    </source>
</evidence>
<dbReference type="AlphaFoldDB" id="A0A6A6S3R1"/>
<feature type="transmembrane region" description="Helical" evidence="6">
    <location>
        <begin position="136"/>
        <end position="160"/>
    </location>
</feature>
<dbReference type="Proteomes" id="UP000799753">
    <property type="component" value="Unassembled WGS sequence"/>
</dbReference>
<evidence type="ECO:0000256" key="1">
    <source>
        <dbReference type="ARBA" id="ARBA00004141"/>
    </source>
</evidence>
<feature type="transmembrane region" description="Helical" evidence="6">
    <location>
        <begin position="339"/>
        <end position="365"/>
    </location>
</feature>
<evidence type="ECO:0000256" key="2">
    <source>
        <dbReference type="ARBA" id="ARBA00022692"/>
    </source>
</evidence>
<keyword evidence="4 6" id="KW-0472">Membrane</keyword>
<evidence type="ECO:0000256" key="4">
    <source>
        <dbReference type="ARBA" id="ARBA00023136"/>
    </source>
</evidence>
<evidence type="ECO:0000259" key="7">
    <source>
        <dbReference type="PROSITE" id="PS50850"/>
    </source>
</evidence>
<feature type="transmembrane region" description="Helical" evidence="6">
    <location>
        <begin position="405"/>
        <end position="424"/>
    </location>
</feature>
<dbReference type="Gene3D" id="1.20.1250.20">
    <property type="entry name" value="MFS general substrate transporter like domains"/>
    <property type="match status" value="1"/>
</dbReference>
<protein>
    <submittedName>
        <fullName evidence="8">MFS general substrate transporter</fullName>
    </submittedName>
</protein>
<dbReference type="EMBL" id="MU006781">
    <property type="protein sequence ID" value="KAF2642546.1"/>
    <property type="molecule type" value="Genomic_DNA"/>
</dbReference>
<keyword evidence="9" id="KW-1185">Reference proteome</keyword>
<dbReference type="GO" id="GO:0016020">
    <property type="term" value="C:membrane"/>
    <property type="evidence" value="ECO:0007669"/>
    <property type="project" value="UniProtKB-SubCell"/>
</dbReference>
<feature type="transmembrane region" description="Helical" evidence="6">
    <location>
        <begin position="468"/>
        <end position="491"/>
    </location>
</feature>
<feature type="transmembrane region" description="Helical" evidence="6">
    <location>
        <begin position="519"/>
        <end position="539"/>
    </location>
</feature>
<feature type="compositionally biased region" description="Basic and acidic residues" evidence="5">
    <location>
        <begin position="28"/>
        <end position="40"/>
    </location>
</feature>
<feature type="transmembrane region" description="Helical" evidence="6">
    <location>
        <begin position="196"/>
        <end position="219"/>
    </location>
</feature>
<feature type="transmembrane region" description="Helical" evidence="6">
    <location>
        <begin position="377"/>
        <end position="398"/>
    </location>
</feature>
<dbReference type="PANTHER" id="PTHR42718:SF27">
    <property type="entry name" value="TRANSPORTER, PUTATIVE-RELATED"/>
    <property type="match status" value="1"/>
</dbReference>
<feature type="compositionally biased region" description="Polar residues" evidence="5">
    <location>
        <begin position="44"/>
        <end position="56"/>
    </location>
</feature>
<dbReference type="GO" id="GO:0022857">
    <property type="term" value="F:transmembrane transporter activity"/>
    <property type="evidence" value="ECO:0007669"/>
    <property type="project" value="InterPro"/>
</dbReference>
<accession>A0A6A6S3R1</accession>
<dbReference type="InterPro" id="IPR011701">
    <property type="entry name" value="MFS"/>
</dbReference>
<dbReference type="PANTHER" id="PTHR42718">
    <property type="entry name" value="MAJOR FACILITATOR SUPERFAMILY MULTIDRUG TRANSPORTER MFSC"/>
    <property type="match status" value="1"/>
</dbReference>
<feature type="transmembrane region" description="Helical" evidence="6">
    <location>
        <begin position="225"/>
        <end position="243"/>
    </location>
</feature>
<dbReference type="Gene3D" id="1.20.1720.10">
    <property type="entry name" value="Multidrug resistance protein D"/>
    <property type="match status" value="1"/>
</dbReference>
<gene>
    <name evidence="8" type="ORF">P280DRAFT_467881</name>
</gene>
<reference evidence="8" key="1">
    <citation type="journal article" date="2020" name="Stud. Mycol.">
        <title>101 Dothideomycetes genomes: a test case for predicting lifestyles and emergence of pathogens.</title>
        <authorList>
            <person name="Haridas S."/>
            <person name="Albert R."/>
            <person name="Binder M."/>
            <person name="Bloem J."/>
            <person name="Labutti K."/>
            <person name="Salamov A."/>
            <person name="Andreopoulos B."/>
            <person name="Baker S."/>
            <person name="Barry K."/>
            <person name="Bills G."/>
            <person name="Bluhm B."/>
            <person name="Cannon C."/>
            <person name="Castanera R."/>
            <person name="Culley D."/>
            <person name="Daum C."/>
            <person name="Ezra D."/>
            <person name="Gonzalez J."/>
            <person name="Henrissat B."/>
            <person name="Kuo A."/>
            <person name="Liang C."/>
            <person name="Lipzen A."/>
            <person name="Lutzoni F."/>
            <person name="Magnuson J."/>
            <person name="Mondo S."/>
            <person name="Nolan M."/>
            <person name="Ohm R."/>
            <person name="Pangilinan J."/>
            <person name="Park H.-J."/>
            <person name="Ramirez L."/>
            <person name="Alfaro M."/>
            <person name="Sun H."/>
            <person name="Tritt A."/>
            <person name="Yoshinaga Y."/>
            <person name="Zwiers L.-H."/>
            <person name="Turgeon B."/>
            <person name="Goodwin S."/>
            <person name="Spatafora J."/>
            <person name="Crous P."/>
            <person name="Grigoriev I."/>
        </authorList>
    </citation>
    <scope>NUCLEOTIDE SEQUENCE</scope>
    <source>
        <strain evidence="8">CBS 473.64</strain>
    </source>
</reference>
<evidence type="ECO:0000256" key="3">
    <source>
        <dbReference type="ARBA" id="ARBA00022989"/>
    </source>
</evidence>
<dbReference type="Pfam" id="PF07690">
    <property type="entry name" value="MFS_1"/>
    <property type="match status" value="1"/>
</dbReference>
<feature type="transmembrane region" description="Helical" evidence="6">
    <location>
        <begin position="166"/>
        <end position="184"/>
    </location>
</feature>
<dbReference type="SUPFAM" id="SSF103473">
    <property type="entry name" value="MFS general substrate transporter"/>
    <property type="match status" value="1"/>
</dbReference>
<evidence type="ECO:0000256" key="6">
    <source>
        <dbReference type="SAM" id="Phobius"/>
    </source>
</evidence>
<dbReference type="InterPro" id="IPR020846">
    <property type="entry name" value="MFS_dom"/>
</dbReference>
<feature type="domain" description="Major facilitator superfamily (MFS) profile" evidence="7">
    <location>
        <begin position="68"/>
        <end position="543"/>
    </location>
</feature>
<feature type="transmembrane region" description="Helical" evidence="6">
    <location>
        <begin position="68"/>
        <end position="90"/>
    </location>
</feature>
<keyword evidence="3 6" id="KW-1133">Transmembrane helix</keyword>
<feature type="transmembrane region" description="Helical" evidence="6">
    <location>
        <begin position="436"/>
        <end position="456"/>
    </location>
</feature>
<proteinExistence type="predicted"/>
<feature type="transmembrane region" description="Helical" evidence="6">
    <location>
        <begin position="268"/>
        <end position="288"/>
    </location>
</feature>
<sequence length="550" mass="58442">MSSTMTTTEAIELNPLPSVFPNPSASKDTFDRLSETREAAVNHPNVSEDTSTSTSEGRPLSKLQLTMTILQPSLINFFGSFTTGIITVGLPHIASSISLQRSLYLWPSSVYSLTSGAALLIAGSIADIIGARHVEVCGIFLMGIFILACGFSQTGVQLVVFRALQGIALAMHIPASVAIIAGAVPKGRARNIGFGCLGLSQPLGFSFGMVASGIMIERIGWRSGFYLSGGAILVAAVASWLTLPKVKAEAEGLAIGELMKKIGKEIDWIGGTIASSGLSLLSYVLAMVSADLFIIRSATTASLLAVSLVLLIAFPLWMRHREHKELSALVPNSLWVNPRFASICALVALSYGAMNAMEIFSSLYFQEVQNHSALITSLYLLPNLMVGVCINLSVGIFIDRVPAGWLVIGSSILCALSPLMMALVPPEWKYYYVELWAQMFAPLSIDVLYTVGLIIVSDSFPEKTQALAGAVFATVAQFGTSLGVGVCQVVALGVMGSDVGAGGDVVENSVGDVLRGYRASFWTMFAIMVCCVFISIVGLRRTGKVGLKKD</sequence>
<dbReference type="PROSITE" id="PS50850">
    <property type="entry name" value="MFS"/>
    <property type="match status" value="1"/>
</dbReference>
<evidence type="ECO:0000313" key="9">
    <source>
        <dbReference type="Proteomes" id="UP000799753"/>
    </source>
</evidence>
<evidence type="ECO:0000313" key="8">
    <source>
        <dbReference type="EMBL" id="KAF2642546.1"/>
    </source>
</evidence>
<dbReference type="OrthoDB" id="2130629at2759"/>
<feature type="transmembrane region" description="Helical" evidence="6">
    <location>
        <begin position="110"/>
        <end position="129"/>
    </location>
</feature>
<comment type="subcellular location">
    <subcellularLocation>
        <location evidence="1">Membrane</location>
        <topology evidence="1">Multi-pass membrane protein</topology>
    </subcellularLocation>
</comment>
<feature type="transmembrane region" description="Helical" evidence="6">
    <location>
        <begin position="294"/>
        <end position="318"/>
    </location>
</feature>
<dbReference type="InterPro" id="IPR036259">
    <property type="entry name" value="MFS_trans_sf"/>
</dbReference>
<organism evidence="8 9">
    <name type="scientific">Massarina eburnea CBS 473.64</name>
    <dbReference type="NCBI Taxonomy" id="1395130"/>
    <lineage>
        <taxon>Eukaryota</taxon>
        <taxon>Fungi</taxon>
        <taxon>Dikarya</taxon>
        <taxon>Ascomycota</taxon>
        <taxon>Pezizomycotina</taxon>
        <taxon>Dothideomycetes</taxon>
        <taxon>Pleosporomycetidae</taxon>
        <taxon>Pleosporales</taxon>
        <taxon>Massarineae</taxon>
        <taxon>Massarinaceae</taxon>
        <taxon>Massarina</taxon>
    </lineage>
</organism>
<keyword evidence="2 6" id="KW-0812">Transmembrane</keyword>